<dbReference type="PANTHER" id="PTHR42760">
    <property type="entry name" value="SHORT-CHAIN DEHYDROGENASES/REDUCTASES FAMILY MEMBER"/>
    <property type="match status" value="1"/>
</dbReference>
<name>A0A3A8JW31_9BACT</name>
<dbReference type="NCBIfam" id="NF005395">
    <property type="entry name" value="PRK06940.1"/>
    <property type="match status" value="1"/>
</dbReference>
<dbReference type="Proteomes" id="UP000268313">
    <property type="component" value="Unassembled WGS sequence"/>
</dbReference>
<dbReference type="InterPro" id="IPR036291">
    <property type="entry name" value="NAD(P)-bd_dom_sf"/>
</dbReference>
<dbReference type="RefSeq" id="WP_120605538.1">
    <property type="nucleotide sequence ID" value="NZ_RAWE01000122.1"/>
</dbReference>
<proteinExistence type="inferred from homology"/>
<evidence type="ECO:0000313" key="3">
    <source>
        <dbReference type="Proteomes" id="UP000268313"/>
    </source>
</evidence>
<dbReference type="SUPFAM" id="SSF51735">
    <property type="entry name" value="NAD(P)-binding Rossmann-fold domains"/>
    <property type="match status" value="1"/>
</dbReference>
<keyword evidence="3" id="KW-1185">Reference proteome</keyword>
<dbReference type="CDD" id="cd05233">
    <property type="entry name" value="SDR_c"/>
    <property type="match status" value="1"/>
</dbReference>
<evidence type="ECO:0000313" key="2">
    <source>
        <dbReference type="EMBL" id="RKG99098.1"/>
    </source>
</evidence>
<comment type="caution">
    <text evidence="2">The sequence shown here is derived from an EMBL/GenBank/DDBJ whole genome shotgun (WGS) entry which is preliminary data.</text>
</comment>
<reference evidence="3" key="1">
    <citation type="submission" date="2018-09" db="EMBL/GenBank/DDBJ databases">
        <authorList>
            <person name="Livingstone P.G."/>
            <person name="Whitworth D.E."/>
        </authorList>
    </citation>
    <scope>NUCLEOTIDE SEQUENCE [LARGE SCALE GENOMIC DNA]</scope>
    <source>
        <strain evidence="3">CA043D</strain>
    </source>
</reference>
<sequence>MANKNVLVVIGVGGIGQAIARRQGAGKAVLLADFDEQTLDAAAKGLEATGYAVTVRRVDVTSRASIHEVVKEASAIGAVTEVVHTAGVSPNMAPPDKILAVDLLGTALVLEEFGNIVAPGGSGVVISSMAGYMLPPLPPEVDLALANTPADELLKLPSLQPSAVPDSGSAYAISKRANHLRIQAECLRWAERGARLNSISPGIILTPLAQKEMSSPSGAGYRAMIAASAARRVGTPEEVASAAAYLLGPDAGFVTGSDLLIDGGVIPAIRMGRLNVRVEA</sequence>
<dbReference type="InterPro" id="IPR002347">
    <property type="entry name" value="SDR_fam"/>
</dbReference>
<dbReference type="EMBL" id="RAWE01000122">
    <property type="protein sequence ID" value="RKG99098.1"/>
    <property type="molecule type" value="Genomic_DNA"/>
</dbReference>
<dbReference type="GO" id="GO:0016616">
    <property type="term" value="F:oxidoreductase activity, acting on the CH-OH group of donors, NAD or NADP as acceptor"/>
    <property type="evidence" value="ECO:0007669"/>
    <property type="project" value="TreeGrafter"/>
</dbReference>
<accession>A0A3A8JW31</accession>
<dbReference type="AlphaFoldDB" id="A0A3A8JW31"/>
<dbReference type="PRINTS" id="PR00081">
    <property type="entry name" value="GDHRDH"/>
</dbReference>
<dbReference type="Gene3D" id="3.40.50.720">
    <property type="entry name" value="NAD(P)-binding Rossmann-like Domain"/>
    <property type="match status" value="1"/>
</dbReference>
<comment type="similarity">
    <text evidence="1">Belongs to the short-chain dehydrogenases/reductases (SDR) family.</text>
</comment>
<dbReference type="Pfam" id="PF13561">
    <property type="entry name" value="adh_short_C2"/>
    <property type="match status" value="2"/>
</dbReference>
<gene>
    <name evidence="2" type="ORF">D7X32_27485</name>
</gene>
<evidence type="ECO:0000256" key="1">
    <source>
        <dbReference type="ARBA" id="ARBA00006484"/>
    </source>
</evidence>
<organism evidence="2 3">
    <name type="scientific">Corallococcus carmarthensis</name>
    <dbReference type="NCBI Taxonomy" id="2316728"/>
    <lineage>
        <taxon>Bacteria</taxon>
        <taxon>Pseudomonadati</taxon>
        <taxon>Myxococcota</taxon>
        <taxon>Myxococcia</taxon>
        <taxon>Myxococcales</taxon>
        <taxon>Cystobacterineae</taxon>
        <taxon>Myxococcaceae</taxon>
        <taxon>Corallococcus</taxon>
    </lineage>
</organism>
<dbReference type="OrthoDB" id="5363038at2"/>
<protein>
    <submittedName>
        <fullName evidence="2">SDR family oxidoreductase</fullName>
    </submittedName>
</protein>